<dbReference type="KEGG" id="mat:MARTH_orf226"/>
<evidence type="ECO:0000256" key="1">
    <source>
        <dbReference type="SAM" id="Coils"/>
    </source>
</evidence>
<keyword evidence="5" id="KW-1185">Reference proteome</keyword>
<protein>
    <submittedName>
        <fullName evidence="4">Hypothetical lipoprotein</fullName>
    </submittedName>
</protein>
<evidence type="ECO:0000256" key="3">
    <source>
        <dbReference type="SAM" id="SignalP"/>
    </source>
</evidence>
<feature type="chain" id="PRO_5002796809" evidence="3">
    <location>
        <begin position="20"/>
        <end position="274"/>
    </location>
</feature>
<organism evidence="4 5">
    <name type="scientific">Metamycoplasma arthritidis (strain 158L3-1)</name>
    <name type="common">Mycoplasma arthritidis</name>
    <dbReference type="NCBI Taxonomy" id="243272"/>
    <lineage>
        <taxon>Bacteria</taxon>
        <taxon>Bacillati</taxon>
        <taxon>Mycoplasmatota</taxon>
        <taxon>Mycoplasmoidales</taxon>
        <taxon>Metamycoplasmataceae</taxon>
        <taxon>Metamycoplasma</taxon>
    </lineage>
</organism>
<feature type="region of interest" description="Disordered" evidence="2">
    <location>
        <begin position="254"/>
        <end position="274"/>
    </location>
</feature>
<dbReference type="AlphaFoldDB" id="B3PM86"/>
<dbReference type="Proteomes" id="UP000008812">
    <property type="component" value="Chromosome"/>
</dbReference>
<dbReference type="RefSeq" id="WP_012498095.1">
    <property type="nucleotide sequence ID" value="NC_011025.1"/>
</dbReference>
<reference evidence="4 5" key="1">
    <citation type="journal article" date="2008" name="Infect. Immun.">
        <title>Genome of Mycoplasma arthritidis.</title>
        <authorList>
            <person name="Dybvig K."/>
            <person name="Zuhua C."/>
            <person name="Lao P."/>
            <person name="Jordan D.S."/>
            <person name="French C.T."/>
            <person name="Tu A.H."/>
            <person name="Loraine A.E."/>
        </authorList>
    </citation>
    <scope>NUCLEOTIDE SEQUENCE [LARGE SCALE GENOMIC DNA]</scope>
    <source>
        <strain evidence="4 5">158L3-1</strain>
    </source>
</reference>
<keyword evidence="4" id="KW-0449">Lipoprotein</keyword>
<sequence length="274" mass="31993">MKKSIKLLLTSASCTTILASGLLASTCDSSKKNLESQYEISKENEAKKDKNKSLEQTEDIEKQKNLDFYEINNNLNKINNSFNALKLKMDNFKLQENWIHNPLEVKKLIKDHKEWIEKLVELESQLIKVAKNTEESGDLVIIEKVENLKDEVANINAKVKESLAVLELTKEYQRNLFKNKIDEYLKDIQETWTFLKGIVNKDKNSKQMLYYLGELKSDYIKFVKNPSIEIDYESAIEEVEKDLKEIEKMEKEITEKLANPKTDNNQNTKKSYRN</sequence>
<dbReference type="EMBL" id="CP001047">
    <property type="protein sequence ID" value="ACF07138.1"/>
    <property type="molecule type" value="Genomic_DNA"/>
</dbReference>
<gene>
    <name evidence="4" type="ordered locus">MARTH_orf226</name>
</gene>
<name>B3PM86_META1</name>
<evidence type="ECO:0000313" key="5">
    <source>
        <dbReference type="Proteomes" id="UP000008812"/>
    </source>
</evidence>
<accession>B3PM86</accession>
<keyword evidence="1" id="KW-0175">Coiled coil</keyword>
<keyword evidence="3" id="KW-0732">Signal</keyword>
<feature type="compositionally biased region" description="Polar residues" evidence="2">
    <location>
        <begin position="261"/>
        <end position="274"/>
    </location>
</feature>
<evidence type="ECO:0000313" key="4">
    <source>
        <dbReference type="EMBL" id="ACF07138.1"/>
    </source>
</evidence>
<feature type="coiled-coil region" evidence="1">
    <location>
        <begin position="105"/>
        <end position="165"/>
    </location>
</feature>
<proteinExistence type="predicted"/>
<dbReference type="HOGENOM" id="CLU_1014958_0_0_14"/>
<feature type="signal peptide" evidence="3">
    <location>
        <begin position="1"/>
        <end position="19"/>
    </location>
</feature>
<evidence type="ECO:0000256" key="2">
    <source>
        <dbReference type="SAM" id="MobiDB-lite"/>
    </source>
</evidence>